<dbReference type="EnsemblMetazoa" id="GBRI021922-RA">
    <property type="protein sequence ID" value="GBRI021922-PA"/>
    <property type="gene ID" value="GBRI021922"/>
</dbReference>
<reference evidence="7" key="2">
    <citation type="submission" date="2020-05" db="UniProtKB">
        <authorList>
            <consortium name="EnsemblMetazoa"/>
        </authorList>
    </citation>
    <scope>IDENTIFICATION</scope>
    <source>
        <strain evidence="7">IAEA</strain>
    </source>
</reference>
<dbReference type="VEuPathDB" id="VectorBase:GBRI021922"/>
<dbReference type="GO" id="GO:0003677">
    <property type="term" value="F:DNA binding"/>
    <property type="evidence" value="ECO:0007669"/>
    <property type="project" value="UniProtKB-UniRule"/>
</dbReference>
<keyword evidence="3" id="KW-0862">Zinc</keyword>
<dbReference type="AlphaFoldDB" id="A0A1A9WJD4"/>
<dbReference type="PROSITE" id="PS50950">
    <property type="entry name" value="ZF_THAP"/>
    <property type="match status" value="1"/>
</dbReference>
<name>A0A1A9WJD4_9MUSC</name>
<dbReference type="Proteomes" id="UP000091820">
    <property type="component" value="Unassembled WGS sequence"/>
</dbReference>
<feature type="domain" description="THAP-type" evidence="6">
    <location>
        <begin position="1"/>
        <end position="84"/>
    </location>
</feature>
<evidence type="ECO:0000256" key="5">
    <source>
        <dbReference type="PROSITE-ProRule" id="PRU00309"/>
    </source>
</evidence>
<keyword evidence="4 5" id="KW-0238">DNA-binding</keyword>
<evidence type="ECO:0000256" key="1">
    <source>
        <dbReference type="ARBA" id="ARBA00022723"/>
    </source>
</evidence>
<reference evidence="8" key="1">
    <citation type="submission" date="2014-03" db="EMBL/GenBank/DDBJ databases">
        <authorList>
            <person name="Aksoy S."/>
            <person name="Warren W."/>
            <person name="Wilson R.K."/>
        </authorList>
    </citation>
    <scope>NUCLEOTIDE SEQUENCE [LARGE SCALE GENOMIC DNA]</scope>
    <source>
        <strain evidence="8">IAEA</strain>
    </source>
</reference>
<proteinExistence type="predicted"/>
<evidence type="ECO:0000256" key="4">
    <source>
        <dbReference type="ARBA" id="ARBA00023125"/>
    </source>
</evidence>
<organism evidence="7 8">
    <name type="scientific">Glossina brevipalpis</name>
    <dbReference type="NCBI Taxonomy" id="37001"/>
    <lineage>
        <taxon>Eukaryota</taxon>
        <taxon>Metazoa</taxon>
        <taxon>Ecdysozoa</taxon>
        <taxon>Arthropoda</taxon>
        <taxon>Hexapoda</taxon>
        <taxon>Insecta</taxon>
        <taxon>Pterygota</taxon>
        <taxon>Neoptera</taxon>
        <taxon>Endopterygota</taxon>
        <taxon>Diptera</taxon>
        <taxon>Brachycera</taxon>
        <taxon>Muscomorpha</taxon>
        <taxon>Hippoboscoidea</taxon>
        <taxon>Glossinidae</taxon>
        <taxon>Glossina</taxon>
    </lineage>
</organism>
<evidence type="ECO:0000256" key="3">
    <source>
        <dbReference type="ARBA" id="ARBA00022833"/>
    </source>
</evidence>
<keyword evidence="1" id="KW-0479">Metal-binding</keyword>
<dbReference type="Pfam" id="PF05485">
    <property type="entry name" value="THAP"/>
    <property type="match status" value="1"/>
</dbReference>
<evidence type="ECO:0000259" key="6">
    <source>
        <dbReference type="PROSITE" id="PS50950"/>
    </source>
</evidence>
<evidence type="ECO:0000313" key="8">
    <source>
        <dbReference type="Proteomes" id="UP000091820"/>
    </source>
</evidence>
<dbReference type="SMART" id="SM00980">
    <property type="entry name" value="THAP"/>
    <property type="match status" value="1"/>
</dbReference>
<dbReference type="SUPFAM" id="SSF57716">
    <property type="entry name" value="Glucocorticoid receptor-like (DNA-binding domain)"/>
    <property type="match status" value="1"/>
</dbReference>
<dbReference type="InterPro" id="IPR006612">
    <property type="entry name" value="THAP_Znf"/>
</dbReference>
<keyword evidence="2 5" id="KW-0863">Zinc-finger</keyword>
<evidence type="ECO:0000256" key="2">
    <source>
        <dbReference type="ARBA" id="ARBA00022771"/>
    </source>
</evidence>
<accession>A0A1A9WJD4</accession>
<protein>
    <recommendedName>
        <fullName evidence="6">THAP-type domain-containing protein</fullName>
    </recommendedName>
</protein>
<evidence type="ECO:0000313" key="7">
    <source>
        <dbReference type="EnsemblMetazoa" id="GBRI021922-PA"/>
    </source>
</evidence>
<sequence>MVLRACAYRDCENYILDGARTSKFTLFQFPKNPERFERWLELGQAPTNLPISSYQYCSDHFDSKYFSQNGRRLVLVGSAEPFPYVKDALDINTTNDFQICDDNGDAVGYELTEDCQDNEQEPDIRVVSNVQEHEDDNIMKANETKRDNNLPGEEYVQMSKEHYVNEKTPSVSYCPAKQPLDINEQIKIEVILKFFPILQVFELGFARHCTNSNSTCHRSFCCSSDSMAAIKIIGEV</sequence>
<dbReference type="GO" id="GO:0008270">
    <property type="term" value="F:zinc ion binding"/>
    <property type="evidence" value="ECO:0007669"/>
    <property type="project" value="UniProtKB-KW"/>
</dbReference>
<keyword evidence="8" id="KW-1185">Reference proteome</keyword>